<organism evidence="3 4">
    <name type="scientific">Herbiconiux gentiana</name>
    <dbReference type="NCBI Taxonomy" id="2970912"/>
    <lineage>
        <taxon>Bacteria</taxon>
        <taxon>Bacillati</taxon>
        <taxon>Actinomycetota</taxon>
        <taxon>Actinomycetes</taxon>
        <taxon>Micrococcales</taxon>
        <taxon>Microbacteriaceae</taxon>
        <taxon>Herbiconiux</taxon>
    </lineage>
</organism>
<feature type="domain" description="Septum formation-related" evidence="2">
    <location>
        <begin position="94"/>
        <end position="191"/>
    </location>
</feature>
<protein>
    <submittedName>
        <fullName evidence="3">Septum formation family protein</fullName>
    </submittedName>
</protein>
<evidence type="ECO:0000256" key="1">
    <source>
        <dbReference type="SAM" id="MobiDB-lite"/>
    </source>
</evidence>
<name>A0ABT2GHR4_9MICO</name>
<dbReference type="EMBL" id="JANTEZ010000006">
    <property type="protein sequence ID" value="MCS5715764.1"/>
    <property type="molecule type" value="Genomic_DNA"/>
</dbReference>
<sequence>MAPTSRRTVRLTVVGAVLLAVVVVAALFVVGLRVGQSGAAGETSAQDARSTPFVTPSPSPTPSSSPTPAAPALPPAPTALAAPGEHPYSALFGGECLGAFDSPWAETFSVVDCAAAHPSQLTTRALFPEPAGAPYPGEAALASRMNLLCTAPTAVNAVAAPDVADLRWQASFPATTEAWDAGDRVYQCFFTTASGAPLTGSLAP</sequence>
<dbReference type="Pfam" id="PF13845">
    <property type="entry name" value="Septum_form"/>
    <property type="match status" value="1"/>
</dbReference>
<keyword evidence="4" id="KW-1185">Reference proteome</keyword>
<feature type="compositionally biased region" description="Polar residues" evidence="1">
    <location>
        <begin position="43"/>
        <end position="54"/>
    </location>
</feature>
<feature type="compositionally biased region" description="Pro residues" evidence="1">
    <location>
        <begin position="55"/>
        <end position="77"/>
    </location>
</feature>
<evidence type="ECO:0000313" key="4">
    <source>
        <dbReference type="Proteomes" id="UP001165580"/>
    </source>
</evidence>
<evidence type="ECO:0000259" key="2">
    <source>
        <dbReference type="Pfam" id="PF13845"/>
    </source>
</evidence>
<gene>
    <name evidence="3" type="ORF">NVV95_14530</name>
</gene>
<comment type="caution">
    <text evidence="3">The sequence shown here is derived from an EMBL/GenBank/DDBJ whole genome shotgun (WGS) entry which is preliminary data.</text>
</comment>
<dbReference type="RefSeq" id="WP_259487277.1">
    <property type="nucleotide sequence ID" value="NZ_JANTEZ010000006.1"/>
</dbReference>
<dbReference type="InterPro" id="IPR026004">
    <property type="entry name" value="Septum_form"/>
</dbReference>
<proteinExistence type="predicted"/>
<evidence type="ECO:0000313" key="3">
    <source>
        <dbReference type="EMBL" id="MCS5715764.1"/>
    </source>
</evidence>
<reference evidence="3" key="1">
    <citation type="submission" date="2022-08" db="EMBL/GenBank/DDBJ databases">
        <authorList>
            <person name="Deng Y."/>
            <person name="Han X.-F."/>
            <person name="Zhang Y.-Q."/>
        </authorList>
    </citation>
    <scope>NUCLEOTIDE SEQUENCE</scope>
    <source>
        <strain evidence="3">CPCC 205716</strain>
    </source>
</reference>
<accession>A0ABT2GHR4</accession>
<feature type="region of interest" description="Disordered" evidence="1">
    <location>
        <begin position="39"/>
        <end position="79"/>
    </location>
</feature>
<dbReference type="Proteomes" id="UP001165580">
    <property type="component" value="Unassembled WGS sequence"/>
</dbReference>